<dbReference type="InterPro" id="IPR040357">
    <property type="entry name" value="Vma22/CCDC115"/>
</dbReference>
<evidence type="ECO:0000313" key="5">
    <source>
        <dbReference type="Proteomes" id="UP000736164"/>
    </source>
</evidence>
<dbReference type="InterPro" id="IPR011029">
    <property type="entry name" value="DEATH-like_dom_sf"/>
</dbReference>
<comment type="caution">
    <text evidence="4">The sequence shown here is derived from an EMBL/GenBank/DDBJ whole genome shotgun (WGS) entry which is preliminary data.</text>
</comment>
<feature type="non-terminal residue" evidence="4">
    <location>
        <position position="1"/>
    </location>
</feature>
<name>A0A8J7P258_ATRSP</name>
<dbReference type="EMBL" id="JAAWVO010060449">
    <property type="protein sequence ID" value="MBN3322543.1"/>
    <property type="molecule type" value="Genomic_DNA"/>
</dbReference>
<evidence type="ECO:0000313" key="4">
    <source>
        <dbReference type="EMBL" id="MBN3322543.1"/>
    </source>
</evidence>
<proteinExistence type="predicted"/>
<dbReference type="GO" id="GO:0070072">
    <property type="term" value="P:vacuolar proton-transporting V-type ATPase complex assembly"/>
    <property type="evidence" value="ECO:0007669"/>
    <property type="project" value="InterPro"/>
</dbReference>
<dbReference type="AlphaFoldDB" id="A0A8J7P258"/>
<gene>
    <name evidence="4" type="primary">Ccdc115</name>
    <name evidence="4" type="ORF">GTO95_0005901</name>
</gene>
<feature type="compositionally biased region" description="Basic and acidic residues" evidence="3">
    <location>
        <begin position="665"/>
        <end position="677"/>
    </location>
</feature>
<dbReference type="Gene3D" id="3.80.10.10">
    <property type="entry name" value="Ribonuclease Inhibitor"/>
    <property type="match status" value="1"/>
</dbReference>
<protein>
    <recommendedName>
        <fullName evidence="1">Vacuolar ATPase assembly protein VMA22</fullName>
    </recommendedName>
</protein>
<feature type="region of interest" description="Disordered" evidence="3">
    <location>
        <begin position="375"/>
        <end position="434"/>
    </location>
</feature>
<dbReference type="GO" id="GO:0051082">
    <property type="term" value="F:unfolded protein binding"/>
    <property type="evidence" value="ECO:0007669"/>
    <property type="project" value="TreeGrafter"/>
</dbReference>
<dbReference type="PANTHER" id="PTHR31996">
    <property type="entry name" value="COILED-COIL DOMAIN-CONTAINING PROTEIN 115"/>
    <property type="match status" value="1"/>
</dbReference>
<reference evidence="4" key="1">
    <citation type="journal article" date="2021" name="Cell">
        <title>Tracing the genetic footprints of vertebrate landing in non-teleost ray-finned fishes.</title>
        <authorList>
            <person name="Bi X."/>
            <person name="Wang K."/>
            <person name="Yang L."/>
            <person name="Pan H."/>
            <person name="Jiang H."/>
            <person name="Wei Q."/>
            <person name="Fang M."/>
            <person name="Yu H."/>
            <person name="Zhu C."/>
            <person name="Cai Y."/>
            <person name="He Y."/>
            <person name="Gan X."/>
            <person name="Zeng H."/>
            <person name="Yu D."/>
            <person name="Zhu Y."/>
            <person name="Jiang H."/>
            <person name="Qiu Q."/>
            <person name="Yang H."/>
            <person name="Zhang Y.E."/>
            <person name="Wang W."/>
            <person name="Zhu M."/>
            <person name="He S."/>
            <person name="Zhang G."/>
        </authorList>
    </citation>
    <scope>NUCLEOTIDE SEQUENCE</scope>
    <source>
        <strain evidence="4">Allg_001</strain>
    </source>
</reference>
<dbReference type="InterPro" id="IPR032675">
    <property type="entry name" value="LRR_dom_sf"/>
</dbReference>
<dbReference type="Gene3D" id="1.10.533.10">
    <property type="entry name" value="Death Domain, Fas"/>
    <property type="match status" value="2"/>
</dbReference>
<dbReference type="Pfam" id="PF21730">
    <property type="entry name" value="Vma22_CCDC115"/>
    <property type="match status" value="1"/>
</dbReference>
<accession>A0A8J7P258</accession>
<feature type="coiled-coil region" evidence="2">
    <location>
        <begin position="720"/>
        <end position="758"/>
    </location>
</feature>
<dbReference type="SUPFAM" id="SSF47986">
    <property type="entry name" value="DEATH domain"/>
    <property type="match status" value="1"/>
</dbReference>
<organism evidence="4 5">
    <name type="scientific">Atractosteus spatula</name>
    <name type="common">Alligator gar</name>
    <name type="synonym">Lepisosteus spatula</name>
    <dbReference type="NCBI Taxonomy" id="7917"/>
    <lineage>
        <taxon>Eukaryota</taxon>
        <taxon>Metazoa</taxon>
        <taxon>Chordata</taxon>
        <taxon>Craniata</taxon>
        <taxon>Vertebrata</taxon>
        <taxon>Euteleostomi</taxon>
        <taxon>Actinopterygii</taxon>
        <taxon>Neopterygii</taxon>
        <taxon>Holostei</taxon>
        <taxon>Semionotiformes</taxon>
        <taxon>Lepisosteidae</taxon>
        <taxon>Atractosteus</taxon>
    </lineage>
</organism>
<dbReference type="SUPFAM" id="SSF52047">
    <property type="entry name" value="RNI-like"/>
    <property type="match status" value="1"/>
</dbReference>
<keyword evidence="5" id="KW-1185">Reference proteome</keyword>
<evidence type="ECO:0000256" key="3">
    <source>
        <dbReference type="SAM" id="MobiDB-lite"/>
    </source>
</evidence>
<feature type="region of interest" description="Disordered" evidence="3">
    <location>
        <begin position="637"/>
        <end position="681"/>
    </location>
</feature>
<keyword evidence="2" id="KW-0175">Coiled coil</keyword>
<dbReference type="Proteomes" id="UP000736164">
    <property type="component" value="Unassembled WGS sequence"/>
</dbReference>
<feature type="non-terminal residue" evidence="4">
    <location>
        <position position="758"/>
    </location>
</feature>
<sequence>MNYLSKEIATKHKLRDVWLRMAQDSDALDLTCSTWKSCNNSLRIEGVPRAQTCLRWFLQDCGFGLRELYFHDQKEEEEVQGMLEDLKETDCQLQCVSVKRCCLLERSVRALLALLESRPAITTLDLEGSRLGQEQQKLFLDELGAMGGAGLQSLGLLDTGLTAASVPAVCSLLRKTAVSALSLGDNPLGDEGYIVWQRVADNSLARCGLTESSLPGLKMALENNQTLKEIQLCGNYTSRDAGIELESFWNRRPYQRGEASQRSNRMCETGQQQLRLRFDRLAAEISRQVDSGQLRRLKTHWSGLVAGHELQAAGDAGQLLVTLLEAGRVSLTSLGSIKDQLESLSLHSLVQLCREYERQAGDFLGGMSVQELRSPTAETFCSTRRPEPESGWAGGAGRSEPEESDETQFCGPQLQPRGRDAAPPGHGTPPGSSGGVCLWEAAALQAFDRLKPFSAQEVQAISRLLGDPPRPPGPEDGAVSVRELLSATGDAAALRQLCRALKTLNRGDVISAMHSQRDLLPALGPRRKEELVRDLPFSVWHSFTVALSVEQEDGRDWRLLAEKVGISAAYRELWKQKSKIPAEEVLNSWKGWFAISKARYAMGNKSVCALQYGSEVEPLVHVHARALESGEVAFCTERKELQPPSGSPEEIGPKEEGMRRRKTNKPKDPTEEPHEPQEAPLLKDVSRQVGGQPQPQDPLKWFGILVPQSLKQAQSNFKWVIELSAEVAALQTRLMTTRQEMQRLLQEKRELLTGKEEQ</sequence>
<evidence type="ECO:0000256" key="2">
    <source>
        <dbReference type="SAM" id="Coils"/>
    </source>
</evidence>
<dbReference type="PANTHER" id="PTHR31996:SF2">
    <property type="entry name" value="COILED-COIL DOMAIN-CONTAINING PROTEIN 115"/>
    <property type="match status" value="1"/>
</dbReference>
<evidence type="ECO:0000256" key="1">
    <source>
        <dbReference type="ARBA" id="ARBA00093634"/>
    </source>
</evidence>